<sequence length="297" mass="33334">MKRIFIVLVSALFAVSFISCVENSGKYKALRAQLDSLQQEHGIQSGELDEAFAILNEVEQGLQSIRESENIITVQAQSRDGLDVPAESREQIKNDMQAISDAIRQYQAQIEQLKKDNRIQSAQFRKRLDALSAELRQKSELIESLTAQLNEKDAQLAVKTEQIASLDLVVSNLKEEVATLNKSSDELKKKVAEQDRELYSVYYIIASKADLIDAGVITKGGLFKSSKVSYESEKNSFVTIDSREITSINTNAKKAKVLSVHPADSYLLEKINDEIIISISDPARFWEQTKYLVVQTN</sequence>
<evidence type="ECO:0008006" key="4">
    <source>
        <dbReference type="Google" id="ProtNLM"/>
    </source>
</evidence>
<keyword evidence="1" id="KW-0175">Coiled coil</keyword>
<dbReference type="Gene3D" id="1.20.58.60">
    <property type="match status" value="1"/>
</dbReference>
<reference evidence="2" key="2">
    <citation type="journal article" date="2021" name="PeerJ">
        <title>Extensive microbial diversity within the chicken gut microbiome revealed by metagenomics and culture.</title>
        <authorList>
            <person name="Gilroy R."/>
            <person name="Ravi A."/>
            <person name="Getino M."/>
            <person name="Pursley I."/>
            <person name="Horton D.L."/>
            <person name="Alikhan N.F."/>
            <person name="Baker D."/>
            <person name="Gharbi K."/>
            <person name="Hall N."/>
            <person name="Watson M."/>
            <person name="Adriaenssens E.M."/>
            <person name="Foster-Nyarko E."/>
            <person name="Jarju S."/>
            <person name="Secka A."/>
            <person name="Antonio M."/>
            <person name="Oren A."/>
            <person name="Chaudhuri R.R."/>
            <person name="La Ragione R."/>
            <person name="Hildebrand F."/>
            <person name="Pallen M.J."/>
        </authorList>
    </citation>
    <scope>NUCLEOTIDE SEQUENCE</scope>
    <source>
        <strain evidence="2">15467</strain>
    </source>
</reference>
<proteinExistence type="predicted"/>
<evidence type="ECO:0000256" key="1">
    <source>
        <dbReference type="SAM" id="Coils"/>
    </source>
</evidence>
<organism evidence="2 3">
    <name type="scientific">Candidatus Egerieousia excrementavium</name>
    <dbReference type="NCBI Taxonomy" id="2840778"/>
    <lineage>
        <taxon>Bacteria</taxon>
        <taxon>Pseudomonadati</taxon>
        <taxon>Bacteroidota</taxon>
        <taxon>Bacteroidia</taxon>
        <taxon>Bacteroidales</taxon>
        <taxon>Candidatus Egerieousia</taxon>
    </lineage>
</organism>
<accession>A0A9D9DLD8</accession>
<evidence type="ECO:0000313" key="3">
    <source>
        <dbReference type="Proteomes" id="UP000823635"/>
    </source>
</evidence>
<comment type="caution">
    <text evidence="2">The sequence shown here is derived from an EMBL/GenBank/DDBJ whole genome shotgun (WGS) entry which is preliminary data.</text>
</comment>
<dbReference type="PROSITE" id="PS51257">
    <property type="entry name" value="PROKAR_LIPOPROTEIN"/>
    <property type="match status" value="1"/>
</dbReference>
<name>A0A9D9DLD8_9BACT</name>
<protein>
    <recommendedName>
        <fullName evidence="4">Chromosome partition protein Smc</fullName>
    </recommendedName>
</protein>
<dbReference type="AlphaFoldDB" id="A0A9D9DLD8"/>
<evidence type="ECO:0000313" key="2">
    <source>
        <dbReference type="EMBL" id="MBO8428788.1"/>
    </source>
</evidence>
<gene>
    <name evidence="2" type="ORF">IAC68_02500</name>
</gene>
<feature type="coiled-coil region" evidence="1">
    <location>
        <begin position="89"/>
        <end position="197"/>
    </location>
</feature>
<dbReference type="EMBL" id="JADINB010000060">
    <property type="protein sequence ID" value="MBO8428788.1"/>
    <property type="molecule type" value="Genomic_DNA"/>
</dbReference>
<dbReference type="Proteomes" id="UP000823635">
    <property type="component" value="Unassembled WGS sequence"/>
</dbReference>
<reference evidence="2" key="1">
    <citation type="submission" date="2020-10" db="EMBL/GenBank/DDBJ databases">
        <authorList>
            <person name="Gilroy R."/>
        </authorList>
    </citation>
    <scope>NUCLEOTIDE SEQUENCE</scope>
    <source>
        <strain evidence="2">15467</strain>
    </source>
</reference>